<proteinExistence type="predicted"/>
<name>A0A6N2WBW2_BACUN</name>
<protein>
    <submittedName>
        <fullName evidence="1">Uncharacterized protein</fullName>
    </submittedName>
</protein>
<dbReference type="EMBL" id="CACRTC010000037">
    <property type="protein sequence ID" value="VYT36766.1"/>
    <property type="molecule type" value="Genomic_DNA"/>
</dbReference>
<reference evidence="1" key="1">
    <citation type="submission" date="2019-11" db="EMBL/GenBank/DDBJ databases">
        <authorList>
            <person name="Feng L."/>
        </authorList>
    </citation>
    <scope>NUCLEOTIDE SEQUENCE</scope>
    <source>
        <strain evidence="1">BuniformisLFYP32</strain>
    </source>
</reference>
<sequence length="29" mass="3343">MSRDAAGFAKYNYKTKVNTFNMVPTDKML</sequence>
<accession>A0A6N2WBW2</accession>
<dbReference type="AlphaFoldDB" id="A0A6N2WBW2"/>
<organism evidence="1">
    <name type="scientific">Bacteroides uniformis</name>
    <dbReference type="NCBI Taxonomy" id="820"/>
    <lineage>
        <taxon>Bacteria</taxon>
        <taxon>Pseudomonadati</taxon>
        <taxon>Bacteroidota</taxon>
        <taxon>Bacteroidia</taxon>
        <taxon>Bacteroidales</taxon>
        <taxon>Bacteroidaceae</taxon>
        <taxon>Bacteroides</taxon>
    </lineage>
</organism>
<evidence type="ECO:0000313" key="1">
    <source>
        <dbReference type="EMBL" id="VYT36766.1"/>
    </source>
</evidence>
<gene>
    <name evidence="1" type="ORF">BULFYP32_03252</name>
</gene>